<dbReference type="PaxDb" id="584708-Apau_0950"/>
<keyword evidence="3" id="KW-1185">Reference proteome</keyword>
<dbReference type="AlphaFoldDB" id="E3CWC5"/>
<gene>
    <name evidence="2" type="ORF">Apau_0950</name>
</gene>
<dbReference type="Proteomes" id="UP000005096">
    <property type="component" value="Chromosome"/>
</dbReference>
<feature type="region of interest" description="Disordered" evidence="1">
    <location>
        <begin position="149"/>
        <end position="255"/>
    </location>
</feature>
<accession>E3CWC5</accession>
<feature type="compositionally biased region" description="Low complexity" evidence="1">
    <location>
        <begin position="242"/>
        <end position="254"/>
    </location>
</feature>
<sequence length="350" mass="38872">MLDRWTAFRWGQDNLVWVVHYPEALAAPWVKLEAQRRGLGPEETESYRKSFRQELQFDRSVAFLLNVQAFGRTPLSLAPLSKNVFLVDGRGKSIPPVRYEKRLDQPLSGLVQGFVFFPKGVKPPFRLVVKGLIPGEATAFAFPAFGEADTAPRVAPTPSPRRLGAGKISAPQGVDLVVPPKKPEAPQVTRTEIPRPTRPAVPTKAPEATRPPKRAVSPPVSTSPPPRTVPSPPPAASGEVRPSLSPSSPKSGPASREEVLRRFLELWQKGDWDGLYAVTGKETKGRFSASEFAERTKNHPFRWALKEGYKLSWSGNTAKVSVAPKFLVVRMLREEQFRLVEEEGGYRVVW</sequence>
<dbReference type="SUPFAM" id="SSF54427">
    <property type="entry name" value="NTF2-like"/>
    <property type="match status" value="1"/>
</dbReference>
<dbReference type="InterPro" id="IPR032710">
    <property type="entry name" value="NTF2-like_dom_sf"/>
</dbReference>
<reference evidence="2 3" key="1">
    <citation type="journal article" date="2010" name="Stand. Genomic Sci.">
        <title>Non-contiguous finished genome sequence of Aminomonas paucivorans type strain (GLU-3).</title>
        <authorList>
            <person name="Pitluck S."/>
            <person name="Yasawong M."/>
            <person name="Held B."/>
            <person name="Lapidus A."/>
            <person name="Nolan M."/>
            <person name="Copeland A."/>
            <person name="Lucas S."/>
            <person name="Del Rio T.G."/>
            <person name="Tice H."/>
            <person name="Cheng J.F."/>
            <person name="Chertkov O."/>
            <person name="Goodwin L."/>
            <person name="Tapia R."/>
            <person name="Han C."/>
            <person name="Liolios K."/>
            <person name="Ivanova N."/>
            <person name="Mavromatis K."/>
            <person name="Ovchinnikova G."/>
            <person name="Pati A."/>
            <person name="Chen A."/>
            <person name="Palaniappan K."/>
            <person name="Land M."/>
            <person name="Hauser L."/>
            <person name="Chang Y.J."/>
            <person name="Jeffries C.D."/>
            <person name="Pukall R."/>
            <person name="Spring S."/>
            <person name="Rohde M."/>
            <person name="Sikorski J."/>
            <person name="Goker M."/>
            <person name="Woyke T."/>
            <person name="Bristow J."/>
            <person name="Eisen J.A."/>
            <person name="Markowitz V."/>
            <person name="Hugenholtz P."/>
            <person name="Kyrpides N.C."/>
            <person name="Klenk H.P."/>
        </authorList>
    </citation>
    <scope>NUCLEOTIDE SEQUENCE [LARGE SCALE GENOMIC DNA]</scope>
    <source>
        <strain evidence="2 3">DSM 12260</strain>
    </source>
</reference>
<evidence type="ECO:0000313" key="2">
    <source>
        <dbReference type="EMBL" id="EFQ23377.1"/>
    </source>
</evidence>
<name>E3CWC5_9BACT</name>
<protein>
    <submittedName>
        <fullName evidence="2">Uncharacterized protein</fullName>
    </submittedName>
</protein>
<dbReference type="HOGENOM" id="CLU_791405_0_0_0"/>
<organism evidence="2 3">
    <name type="scientific">Aminomonas paucivorans DSM 12260</name>
    <dbReference type="NCBI Taxonomy" id="584708"/>
    <lineage>
        <taxon>Bacteria</taxon>
        <taxon>Thermotogati</taxon>
        <taxon>Synergistota</taxon>
        <taxon>Synergistia</taxon>
        <taxon>Synergistales</taxon>
        <taxon>Synergistaceae</taxon>
        <taxon>Aminomonas</taxon>
    </lineage>
</organism>
<evidence type="ECO:0000256" key="1">
    <source>
        <dbReference type="SAM" id="MobiDB-lite"/>
    </source>
</evidence>
<dbReference type="eggNOG" id="ENOG502ZRQT">
    <property type="taxonomic scope" value="Bacteria"/>
</dbReference>
<evidence type="ECO:0000313" key="3">
    <source>
        <dbReference type="Proteomes" id="UP000005096"/>
    </source>
</evidence>
<proteinExistence type="predicted"/>
<feature type="compositionally biased region" description="Pro residues" evidence="1">
    <location>
        <begin position="221"/>
        <end position="235"/>
    </location>
</feature>
<dbReference type="STRING" id="584708.Apau_0950"/>
<dbReference type="EMBL" id="CM001022">
    <property type="protein sequence ID" value="EFQ23377.1"/>
    <property type="molecule type" value="Genomic_DNA"/>
</dbReference>